<feature type="domain" description="Methyl-accepting transducer" evidence="3">
    <location>
        <begin position="324"/>
        <end position="508"/>
    </location>
</feature>
<dbReference type="RefSeq" id="WP_090032342.1">
    <property type="nucleotide sequence ID" value="NZ_BONM01000006.1"/>
</dbReference>
<dbReference type="PANTHER" id="PTHR32089:SF112">
    <property type="entry name" value="LYSOZYME-LIKE PROTEIN-RELATED"/>
    <property type="match status" value="1"/>
</dbReference>
<dbReference type="AlphaFoldDB" id="A0A1I0Y339"/>
<dbReference type="GO" id="GO:0007165">
    <property type="term" value="P:signal transduction"/>
    <property type="evidence" value="ECO:0007669"/>
    <property type="project" value="UniProtKB-KW"/>
</dbReference>
<dbReference type="STRING" id="988821.SAMN05421867_106130"/>
<dbReference type="Gene3D" id="3.30.450.40">
    <property type="match status" value="2"/>
</dbReference>
<reference evidence="4 5" key="1">
    <citation type="submission" date="2016-10" db="EMBL/GenBank/DDBJ databases">
        <authorList>
            <person name="de Groot N.N."/>
        </authorList>
    </citation>
    <scope>NUCLEOTIDE SEQUENCE [LARGE SCALE GENOMIC DNA]</scope>
    <source>
        <strain evidence="4 5">CGMCC 4.6945</strain>
    </source>
</reference>
<dbReference type="SUPFAM" id="SSF58104">
    <property type="entry name" value="Methyl-accepting chemotaxis protein (MCP) signaling domain"/>
    <property type="match status" value="1"/>
</dbReference>
<evidence type="ECO:0000256" key="2">
    <source>
        <dbReference type="PROSITE-ProRule" id="PRU00284"/>
    </source>
</evidence>
<dbReference type="InterPro" id="IPR003018">
    <property type="entry name" value="GAF"/>
</dbReference>
<organism evidence="4 5">
    <name type="scientific">Cellulomonas marina</name>
    <dbReference type="NCBI Taxonomy" id="988821"/>
    <lineage>
        <taxon>Bacteria</taxon>
        <taxon>Bacillati</taxon>
        <taxon>Actinomycetota</taxon>
        <taxon>Actinomycetes</taxon>
        <taxon>Micrococcales</taxon>
        <taxon>Cellulomonadaceae</taxon>
        <taxon>Cellulomonas</taxon>
    </lineage>
</organism>
<dbReference type="Proteomes" id="UP000199012">
    <property type="component" value="Unassembled WGS sequence"/>
</dbReference>
<dbReference type="Pfam" id="PF13185">
    <property type="entry name" value="GAF_2"/>
    <property type="match status" value="2"/>
</dbReference>
<protein>
    <submittedName>
        <fullName evidence="4">GAF domain-containing protein</fullName>
    </submittedName>
</protein>
<dbReference type="SMART" id="SM00283">
    <property type="entry name" value="MA"/>
    <property type="match status" value="1"/>
</dbReference>
<dbReference type="InterPro" id="IPR004089">
    <property type="entry name" value="MCPsignal_dom"/>
</dbReference>
<dbReference type="InterPro" id="IPR029016">
    <property type="entry name" value="GAF-like_dom_sf"/>
</dbReference>
<dbReference type="EMBL" id="FOKA01000006">
    <property type="protein sequence ID" value="SFB07297.1"/>
    <property type="molecule type" value="Genomic_DNA"/>
</dbReference>
<dbReference type="PANTHER" id="PTHR32089">
    <property type="entry name" value="METHYL-ACCEPTING CHEMOTAXIS PROTEIN MCPB"/>
    <property type="match status" value="1"/>
</dbReference>
<evidence type="ECO:0000313" key="4">
    <source>
        <dbReference type="EMBL" id="SFB07297.1"/>
    </source>
</evidence>
<dbReference type="OrthoDB" id="5241933at2"/>
<dbReference type="PROSITE" id="PS50111">
    <property type="entry name" value="CHEMOTAXIS_TRANSDUC_2"/>
    <property type="match status" value="1"/>
</dbReference>
<dbReference type="SMART" id="SM00065">
    <property type="entry name" value="GAF"/>
    <property type="match status" value="2"/>
</dbReference>
<keyword evidence="5" id="KW-1185">Reference proteome</keyword>
<dbReference type="Gene3D" id="1.10.287.950">
    <property type="entry name" value="Methyl-accepting chemotaxis protein"/>
    <property type="match status" value="1"/>
</dbReference>
<dbReference type="GO" id="GO:0016020">
    <property type="term" value="C:membrane"/>
    <property type="evidence" value="ECO:0007669"/>
    <property type="project" value="InterPro"/>
</dbReference>
<gene>
    <name evidence="4" type="ORF">SAMN05421867_106130</name>
</gene>
<evidence type="ECO:0000256" key="1">
    <source>
        <dbReference type="ARBA" id="ARBA00023224"/>
    </source>
</evidence>
<sequence>MPFRRRSDQVAPTVVPRDVEALEQVLIALDGGVEDEQDARVKMTDTLVRALGVDYGAQWAPVAGGLELAYEAGPVASRLTPESRGSRGTLAEAAWRTRRPQVFSPGDTPPTTRSARRIAAEGVGTVAMAAIPMTDGDEVVGVLEFWSARCLPRFADEKWQAIGRIATLARRQALAAASLQETLNDREAVTTVVTRVGEARDEESAIRVALETVRTAFGWAYGSYWVLDEDARVLRFALESGSAGADFRKVTLEASFAEGVGLSGRAWKGRDLVFVRDLGEMTDCVRAPVAQRAGVRSGVCFPILDDGRVIGTMDFFTTDTIELSPSRGAALRNVAQLVSQRLSVVRRSAADARNAQMLLDTVAQLRGAAGDAGRVADEAVGRSATMRDEVAALNDASTAIGDVIKVITGIAQQTNLLALNATIEAARAGEVGRGFAVVANEVKELAGETAAATQRVAGQIAGIQASSQSVASGIHATSEIVGQLDAVQQRINDVLEQQAAMAELFERA</sequence>
<evidence type="ECO:0000259" key="3">
    <source>
        <dbReference type="PROSITE" id="PS50111"/>
    </source>
</evidence>
<proteinExistence type="predicted"/>
<name>A0A1I0Y339_9CELL</name>
<keyword evidence="1 2" id="KW-0807">Transducer</keyword>
<dbReference type="Pfam" id="PF00015">
    <property type="entry name" value="MCPsignal"/>
    <property type="match status" value="1"/>
</dbReference>
<dbReference type="SUPFAM" id="SSF55781">
    <property type="entry name" value="GAF domain-like"/>
    <property type="match status" value="2"/>
</dbReference>
<evidence type="ECO:0000313" key="5">
    <source>
        <dbReference type="Proteomes" id="UP000199012"/>
    </source>
</evidence>
<accession>A0A1I0Y339</accession>